<organism evidence="2 3">
    <name type="scientific">Aspergillus udagawae</name>
    <dbReference type="NCBI Taxonomy" id="91492"/>
    <lineage>
        <taxon>Eukaryota</taxon>
        <taxon>Fungi</taxon>
        <taxon>Dikarya</taxon>
        <taxon>Ascomycota</taxon>
        <taxon>Pezizomycotina</taxon>
        <taxon>Eurotiomycetes</taxon>
        <taxon>Eurotiomycetidae</taxon>
        <taxon>Eurotiales</taxon>
        <taxon>Aspergillaceae</taxon>
        <taxon>Aspergillus</taxon>
        <taxon>Aspergillus subgen. Fumigati</taxon>
    </lineage>
</organism>
<dbReference type="EMBL" id="BBXM02000003">
    <property type="protein sequence ID" value="GIC87605.1"/>
    <property type="molecule type" value="Genomic_DNA"/>
</dbReference>
<reference evidence="2" key="2">
    <citation type="submission" date="2021-01" db="EMBL/GenBank/DDBJ databases">
        <title>Pan-genome distribution and transcriptional activeness of fungal secondary metabolism genes in Aspergillus section Fumigati.</title>
        <authorList>
            <person name="Takahashi H."/>
            <person name="Umemura M."/>
            <person name="Ninomiya A."/>
            <person name="Kusuya Y."/>
            <person name="Urayama S."/>
            <person name="Shimizu M."/>
            <person name="Watanabe A."/>
            <person name="Kamei K."/>
            <person name="Yaguchi T."/>
            <person name="Hagiwara D."/>
        </authorList>
    </citation>
    <scope>NUCLEOTIDE SEQUENCE</scope>
    <source>
        <strain evidence="2">IFM 46973</strain>
    </source>
</reference>
<evidence type="ECO:0000256" key="1">
    <source>
        <dbReference type="SAM" id="MobiDB-lite"/>
    </source>
</evidence>
<name>A0A8E0QNI3_9EURO</name>
<accession>A0A8E0QNI3</accession>
<evidence type="ECO:0000313" key="3">
    <source>
        <dbReference type="Proteomes" id="UP000036893"/>
    </source>
</evidence>
<reference evidence="2" key="1">
    <citation type="journal article" date="2015" name="Genome Announc.">
        <title>Draft Genome Sequence of the Pathogenic Filamentous Fungus Aspergillus udagawae Strain IFM 46973T.</title>
        <authorList>
            <person name="Kusuya Y."/>
            <person name="Takahashi-Nakaguchi A."/>
            <person name="Takahashi H."/>
            <person name="Yaguchi T."/>
        </authorList>
    </citation>
    <scope>NUCLEOTIDE SEQUENCE</scope>
    <source>
        <strain evidence="2">IFM 46973</strain>
    </source>
</reference>
<comment type="caution">
    <text evidence="2">The sequence shown here is derived from an EMBL/GenBank/DDBJ whole genome shotgun (WGS) entry which is preliminary data.</text>
</comment>
<sequence>MSDLGFIVDDHRGKVDSGHGSHAEQLRLWLNGRVDFRWAYTLSRSDIIALLADIISRPGTYGVPAENVANLVLIHQDITHLRISSRIDTPTPDDNNKVEEVPPDEVDEEVEEVTSYEDKVNESPRSVTPQNTMALITASRMPYDPTHLHEIGPLRRKLPERGQEYKIGSDWGLHRKLPVQPPLEGLMVGILTLIDQPKRRIHEANTIAMFAAFGLPHNANMTHLAALDLISLEAFHDGPVVRKEALPDRRFLCGPSARLGRFLDPA</sequence>
<evidence type="ECO:0000313" key="2">
    <source>
        <dbReference type="EMBL" id="GIC87605.1"/>
    </source>
</evidence>
<gene>
    <name evidence="2" type="ORF">Aud_003990</name>
</gene>
<dbReference type="RefSeq" id="XP_043144871.1">
    <property type="nucleotide sequence ID" value="XM_043288936.1"/>
</dbReference>
<dbReference type="Proteomes" id="UP000036893">
    <property type="component" value="Unassembled WGS sequence"/>
</dbReference>
<dbReference type="AlphaFoldDB" id="A0A8E0QNI3"/>
<protein>
    <submittedName>
        <fullName evidence="2">Uncharacterized protein</fullName>
    </submittedName>
</protein>
<proteinExistence type="predicted"/>
<dbReference type="GeneID" id="66991466"/>
<feature type="region of interest" description="Disordered" evidence="1">
    <location>
        <begin position="86"/>
        <end position="106"/>
    </location>
</feature>